<dbReference type="RefSeq" id="WP_120977546.1">
    <property type="nucleotide sequence ID" value="NZ_RBZM01000005.1"/>
</dbReference>
<dbReference type="Gene3D" id="1.10.10.60">
    <property type="entry name" value="Homeodomain-like"/>
    <property type="match status" value="2"/>
</dbReference>
<evidence type="ECO:0000256" key="2">
    <source>
        <dbReference type="ARBA" id="ARBA00023125"/>
    </source>
</evidence>
<evidence type="ECO:0000256" key="3">
    <source>
        <dbReference type="ARBA" id="ARBA00023163"/>
    </source>
</evidence>
<dbReference type="InterPro" id="IPR001789">
    <property type="entry name" value="Sig_transdc_resp-reg_receiver"/>
</dbReference>
<dbReference type="SUPFAM" id="SSF46689">
    <property type="entry name" value="Homeodomain-like"/>
    <property type="match status" value="1"/>
</dbReference>
<gene>
    <name evidence="7" type="ORF">D7Z26_13915</name>
</gene>
<dbReference type="InterPro" id="IPR018060">
    <property type="entry name" value="HTH_AraC"/>
</dbReference>
<dbReference type="InterPro" id="IPR018062">
    <property type="entry name" value="HTH_AraC-typ_CS"/>
</dbReference>
<comment type="caution">
    <text evidence="7">The sequence shown here is derived from an EMBL/GenBank/DDBJ whole genome shotgun (WGS) entry which is preliminary data.</text>
</comment>
<dbReference type="Proteomes" id="UP000282076">
    <property type="component" value="Unassembled WGS sequence"/>
</dbReference>
<dbReference type="PROSITE" id="PS00041">
    <property type="entry name" value="HTH_ARAC_FAMILY_1"/>
    <property type="match status" value="1"/>
</dbReference>
<organism evidence="7 8">
    <name type="scientific">Cohnella endophytica</name>
    <dbReference type="NCBI Taxonomy" id="2419778"/>
    <lineage>
        <taxon>Bacteria</taxon>
        <taxon>Bacillati</taxon>
        <taxon>Bacillota</taxon>
        <taxon>Bacilli</taxon>
        <taxon>Bacillales</taxon>
        <taxon>Paenibacillaceae</taxon>
        <taxon>Cohnella</taxon>
    </lineage>
</organism>
<dbReference type="InterPro" id="IPR041522">
    <property type="entry name" value="CdaR_GGDEF"/>
</dbReference>
<keyword evidence="1" id="KW-0805">Transcription regulation</keyword>
<dbReference type="GO" id="GO:0000160">
    <property type="term" value="P:phosphorelay signal transduction system"/>
    <property type="evidence" value="ECO:0007669"/>
    <property type="project" value="InterPro"/>
</dbReference>
<keyword evidence="8" id="KW-1185">Reference proteome</keyword>
<dbReference type="Pfam" id="PF00072">
    <property type="entry name" value="Response_reg"/>
    <property type="match status" value="1"/>
</dbReference>
<keyword evidence="4" id="KW-0597">Phosphoprotein</keyword>
<feature type="modified residue" description="4-aspartylphosphate" evidence="4">
    <location>
        <position position="55"/>
    </location>
</feature>
<feature type="domain" description="Response regulatory" evidence="6">
    <location>
        <begin position="3"/>
        <end position="120"/>
    </location>
</feature>
<evidence type="ECO:0000256" key="4">
    <source>
        <dbReference type="PROSITE-ProRule" id="PRU00169"/>
    </source>
</evidence>
<evidence type="ECO:0000256" key="1">
    <source>
        <dbReference type="ARBA" id="ARBA00023015"/>
    </source>
</evidence>
<dbReference type="SMART" id="SM00448">
    <property type="entry name" value="REC"/>
    <property type="match status" value="1"/>
</dbReference>
<dbReference type="EMBL" id="RBZM01000005">
    <property type="protein sequence ID" value="RKP54441.1"/>
    <property type="molecule type" value="Genomic_DNA"/>
</dbReference>
<dbReference type="Gene3D" id="3.40.50.2300">
    <property type="match status" value="1"/>
</dbReference>
<evidence type="ECO:0000313" key="7">
    <source>
        <dbReference type="EMBL" id="RKP54441.1"/>
    </source>
</evidence>
<accession>A0A494XUZ7</accession>
<evidence type="ECO:0000259" key="5">
    <source>
        <dbReference type="PROSITE" id="PS01124"/>
    </source>
</evidence>
<protein>
    <submittedName>
        <fullName evidence="7">Response regulator</fullName>
    </submittedName>
</protein>
<dbReference type="CDD" id="cd17536">
    <property type="entry name" value="REC_YesN-like"/>
    <property type="match status" value="1"/>
</dbReference>
<dbReference type="InterPro" id="IPR011006">
    <property type="entry name" value="CheY-like_superfamily"/>
</dbReference>
<dbReference type="SUPFAM" id="SSF52172">
    <property type="entry name" value="CheY-like"/>
    <property type="match status" value="1"/>
</dbReference>
<dbReference type="GO" id="GO:0043565">
    <property type="term" value="F:sequence-specific DNA binding"/>
    <property type="evidence" value="ECO:0007669"/>
    <property type="project" value="InterPro"/>
</dbReference>
<dbReference type="Pfam" id="PF12833">
    <property type="entry name" value="HTH_18"/>
    <property type="match status" value="1"/>
</dbReference>
<dbReference type="PROSITE" id="PS50110">
    <property type="entry name" value="RESPONSE_REGULATORY"/>
    <property type="match status" value="1"/>
</dbReference>
<sequence>MLKALVVDDEDTTRDVLVNYLPWNEIGINKIREANNGLNALEIIEHYHPDIVLCDVRMPKMDGIEFSIRLNEALPDCKIVFLSSYSDKEYLMAAIKLKVIRYIEKPLNLEEIAGVLKVAAAECMESNHKRIQRRQILLLDLCQSFTTGLYDVRQVGELLKELAIHFPENGEYLSCMIRTYPADNESAESCTHYVLSSLRVLFELHYNEIIATVKGESDIVCFVRTDGRLSIDSLQIQLQEFLDRFEEPTEFASCQIFIGLGNKAIGLKNIHLSYQSAAAALQKQFFYGYNRMATYSPDPTNVFQFDETILQTLSDHLRSHRPAEASLTIMSVVSQMKSHENTEPLLIREAIFKLFLVISKFADNRNIPLQTEKSAYQLNKIANTRTLFELKGYLLEVLNYVFQHVESKKHDQDTIAKIVNVANEQFQDHELSIQSISKKLFLTPNYVSSIFKQATGKTITQYITDLRIQKAMELLKTTDHKLYDIGRMVGYADGKYFTKVFEKATGLKPKEYRGYRNHG</sequence>
<dbReference type="Pfam" id="PF17853">
    <property type="entry name" value="GGDEF_2"/>
    <property type="match status" value="1"/>
</dbReference>
<name>A0A494XUZ7_9BACL</name>
<dbReference type="GO" id="GO:0003700">
    <property type="term" value="F:DNA-binding transcription factor activity"/>
    <property type="evidence" value="ECO:0007669"/>
    <property type="project" value="InterPro"/>
</dbReference>
<dbReference type="PROSITE" id="PS01124">
    <property type="entry name" value="HTH_ARAC_FAMILY_2"/>
    <property type="match status" value="1"/>
</dbReference>
<keyword evidence="3" id="KW-0804">Transcription</keyword>
<dbReference type="InterPro" id="IPR009057">
    <property type="entry name" value="Homeodomain-like_sf"/>
</dbReference>
<reference evidence="7 8" key="1">
    <citation type="submission" date="2018-10" db="EMBL/GenBank/DDBJ databases">
        <title>Cohnella sp. M2MS4P-1, whole genome shotgun sequence.</title>
        <authorList>
            <person name="Tuo L."/>
        </authorList>
    </citation>
    <scope>NUCLEOTIDE SEQUENCE [LARGE SCALE GENOMIC DNA]</scope>
    <source>
        <strain evidence="7 8">M2MS4P-1</strain>
    </source>
</reference>
<evidence type="ECO:0000313" key="8">
    <source>
        <dbReference type="Proteomes" id="UP000282076"/>
    </source>
</evidence>
<proteinExistence type="predicted"/>
<keyword evidence="2" id="KW-0238">DNA-binding</keyword>
<evidence type="ECO:0000259" key="6">
    <source>
        <dbReference type="PROSITE" id="PS50110"/>
    </source>
</evidence>
<dbReference type="PANTHER" id="PTHR43280">
    <property type="entry name" value="ARAC-FAMILY TRANSCRIPTIONAL REGULATOR"/>
    <property type="match status" value="1"/>
</dbReference>
<dbReference type="SMART" id="SM00342">
    <property type="entry name" value="HTH_ARAC"/>
    <property type="match status" value="1"/>
</dbReference>
<feature type="domain" description="HTH araC/xylS-type" evidence="5">
    <location>
        <begin position="416"/>
        <end position="515"/>
    </location>
</feature>
<dbReference type="PANTHER" id="PTHR43280:SF28">
    <property type="entry name" value="HTH-TYPE TRANSCRIPTIONAL ACTIVATOR RHAS"/>
    <property type="match status" value="1"/>
</dbReference>
<dbReference type="OrthoDB" id="9794370at2"/>
<dbReference type="AlphaFoldDB" id="A0A494XUZ7"/>